<evidence type="ECO:0000256" key="4">
    <source>
        <dbReference type="ARBA" id="ARBA00022692"/>
    </source>
</evidence>
<dbReference type="InterPro" id="IPR051393">
    <property type="entry name" value="ABC_transporter_permease"/>
</dbReference>
<evidence type="ECO:0000313" key="10">
    <source>
        <dbReference type="Proteomes" id="UP000705508"/>
    </source>
</evidence>
<dbReference type="GO" id="GO:0055085">
    <property type="term" value="P:transmembrane transport"/>
    <property type="evidence" value="ECO:0007669"/>
    <property type="project" value="InterPro"/>
</dbReference>
<dbReference type="Gene3D" id="1.10.3720.10">
    <property type="entry name" value="MetI-like"/>
    <property type="match status" value="1"/>
</dbReference>
<keyword evidence="6 7" id="KW-0472">Membrane</keyword>
<dbReference type="GO" id="GO:0005886">
    <property type="term" value="C:plasma membrane"/>
    <property type="evidence" value="ECO:0007669"/>
    <property type="project" value="UniProtKB-SubCell"/>
</dbReference>
<dbReference type="InterPro" id="IPR035906">
    <property type="entry name" value="MetI-like_sf"/>
</dbReference>
<feature type="transmembrane region" description="Helical" evidence="7">
    <location>
        <begin position="214"/>
        <end position="233"/>
    </location>
</feature>
<evidence type="ECO:0000256" key="5">
    <source>
        <dbReference type="ARBA" id="ARBA00022989"/>
    </source>
</evidence>
<dbReference type="EMBL" id="JACJKS010000001">
    <property type="protein sequence ID" value="MBM6947153.1"/>
    <property type="molecule type" value="Genomic_DNA"/>
</dbReference>
<protein>
    <submittedName>
        <fullName evidence="9">Sugar ABC transporter permease</fullName>
    </submittedName>
</protein>
<comment type="subcellular location">
    <subcellularLocation>
        <location evidence="1 7">Cell membrane</location>
        <topology evidence="1 7">Multi-pass membrane protein</topology>
    </subcellularLocation>
</comment>
<feature type="domain" description="ABC transmembrane type-1" evidence="8">
    <location>
        <begin position="69"/>
        <end position="290"/>
    </location>
</feature>
<keyword evidence="5 7" id="KW-1133">Transmembrane helix</keyword>
<keyword evidence="4 7" id="KW-0812">Transmembrane</keyword>
<comment type="caution">
    <text evidence="9">The sequence shown here is derived from an EMBL/GenBank/DDBJ whole genome shotgun (WGS) entry which is preliminary data.</text>
</comment>
<dbReference type="AlphaFoldDB" id="A0A939BF84"/>
<gene>
    <name evidence="9" type="ORF">H6A20_00555</name>
</gene>
<reference evidence="9" key="1">
    <citation type="submission" date="2020-08" db="EMBL/GenBank/DDBJ databases">
        <authorList>
            <person name="Cejkova D."/>
            <person name="Kubasova T."/>
            <person name="Jahodarova E."/>
            <person name="Rychlik I."/>
        </authorList>
    </citation>
    <scope>NUCLEOTIDE SEQUENCE</scope>
    <source>
        <strain evidence="9">An582</strain>
    </source>
</reference>
<comment type="similarity">
    <text evidence="7">Belongs to the binding-protein-dependent transport system permease family.</text>
</comment>
<feature type="transmembrane region" description="Helical" evidence="7">
    <location>
        <begin position="75"/>
        <end position="94"/>
    </location>
</feature>
<dbReference type="InterPro" id="IPR000515">
    <property type="entry name" value="MetI-like"/>
</dbReference>
<dbReference type="PANTHER" id="PTHR30193:SF37">
    <property type="entry name" value="INNER MEMBRANE ABC TRANSPORTER PERMEASE PROTEIN YCJO"/>
    <property type="match status" value="1"/>
</dbReference>
<keyword evidence="2 7" id="KW-0813">Transport</keyword>
<evidence type="ECO:0000256" key="7">
    <source>
        <dbReference type="RuleBase" id="RU363032"/>
    </source>
</evidence>
<dbReference type="Proteomes" id="UP000705508">
    <property type="component" value="Unassembled WGS sequence"/>
</dbReference>
<feature type="transmembrane region" description="Helical" evidence="7">
    <location>
        <begin position="7"/>
        <end position="28"/>
    </location>
</feature>
<dbReference type="CDD" id="cd06261">
    <property type="entry name" value="TM_PBP2"/>
    <property type="match status" value="1"/>
</dbReference>
<feature type="transmembrane region" description="Helical" evidence="7">
    <location>
        <begin position="106"/>
        <end position="128"/>
    </location>
</feature>
<dbReference type="SUPFAM" id="SSF161098">
    <property type="entry name" value="MetI-like"/>
    <property type="match status" value="1"/>
</dbReference>
<evidence type="ECO:0000256" key="3">
    <source>
        <dbReference type="ARBA" id="ARBA00022475"/>
    </source>
</evidence>
<proteinExistence type="inferred from homology"/>
<reference evidence="9" key="2">
    <citation type="journal article" date="2021" name="Sci. Rep.">
        <title>The distribution of antibiotic resistance genes in chicken gut microbiota commensals.</title>
        <authorList>
            <person name="Juricova H."/>
            <person name="Matiasovicova J."/>
            <person name="Kubasova T."/>
            <person name="Cejkova D."/>
            <person name="Rychlik I."/>
        </authorList>
    </citation>
    <scope>NUCLEOTIDE SEQUENCE</scope>
    <source>
        <strain evidence="9">An582</strain>
    </source>
</reference>
<feature type="transmembrane region" description="Helical" evidence="7">
    <location>
        <begin position="159"/>
        <end position="179"/>
    </location>
</feature>
<organism evidence="9 10">
    <name type="scientific">Mordavella massiliensis</name>
    <dbReference type="NCBI Taxonomy" id="1871024"/>
    <lineage>
        <taxon>Bacteria</taxon>
        <taxon>Bacillati</taxon>
        <taxon>Bacillota</taxon>
        <taxon>Clostridia</taxon>
        <taxon>Eubacteriales</taxon>
        <taxon>Clostridiaceae</taxon>
        <taxon>Mordavella</taxon>
    </lineage>
</organism>
<dbReference type="Pfam" id="PF00528">
    <property type="entry name" value="BPD_transp_1"/>
    <property type="match status" value="1"/>
</dbReference>
<dbReference type="RefSeq" id="WP_204905207.1">
    <property type="nucleotide sequence ID" value="NZ_JACJKS010000001.1"/>
</dbReference>
<sequence length="301" mass="33900">MKQNKKMIVCFLTPALFFFIVMYLYPIIRTIIMSFFNVEGVSDPMSEWSFNGIGNYQKLIETQLFRTSMMNMLKIFIIGGIAVMLIALLFAVILTSGVRFKAFWRAVIYVPNIINAVAIATMWIQYVFNKRFGLLHSFFTALGLEDLASIDYMNGKWKFWSLLIAFCFGSVGYFMLIFISGIERIPADYYEAATIDGANKLKQFSFITLPLIKGVFKTCTTFWTIAVIGFFVWSQMWASPQPSDNATITPVVYMYNAVFGTTGSTSRDAGVGAAVGILMAVIVLVVFGLVNLLVKDDDLEF</sequence>
<evidence type="ECO:0000313" key="9">
    <source>
        <dbReference type="EMBL" id="MBM6947153.1"/>
    </source>
</evidence>
<keyword evidence="3" id="KW-1003">Cell membrane</keyword>
<name>A0A939BF84_9CLOT</name>
<dbReference type="PROSITE" id="PS50928">
    <property type="entry name" value="ABC_TM1"/>
    <property type="match status" value="1"/>
</dbReference>
<accession>A0A939BF84</accession>
<evidence type="ECO:0000256" key="6">
    <source>
        <dbReference type="ARBA" id="ARBA00023136"/>
    </source>
</evidence>
<dbReference type="PANTHER" id="PTHR30193">
    <property type="entry name" value="ABC TRANSPORTER PERMEASE PROTEIN"/>
    <property type="match status" value="1"/>
</dbReference>
<evidence type="ECO:0000256" key="2">
    <source>
        <dbReference type="ARBA" id="ARBA00022448"/>
    </source>
</evidence>
<evidence type="ECO:0000256" key="1">
    <source>
        <dbReference type="ARBA" id="ARBA00004651"/>
    </source>
</evidence>
<evidence type="ECO:0000259" key="8">
    <source>
        <dbReference type="PROSITE" id="PS50928"/>
    </source>
</evidence>
<feature type="transmembrane region" description="Helical" evidence="7">
    <location>
        <begin position="271"/>
        <end position="294"/>
    </location>
</feature>